<dbReference type="GeneTree" id="ENSGT00960000186959"/>
<accession>A0A3B5AS39</accession>
<name>A0A3B5AS39_9TELE</name>
<evidence type="ECO:0000313" key="1">
    <source>
        <dbReference type="Ensembl" id="ENSSPAP00000023720.1"/>
    </source>
</evidence>
<proteinExistence type="predicted"/>
<reference evidence="1" key="1">
    <citation type="submission" date="2023-09" db="UniProtKB">
        <authorList>
            <consortium name="Ensembl"/>
        </authorList>
    </citation>
    <scope>IDENTIFICATION</scope>
</reference>
<dbReference type="Ensembl" id="ENSSPAT00000024101.1">
    <property type="protein sequence ID" value="ENSSPAP00000023720.1"/>
    <property type="gene ID" value="ENSSPAG00000017900.1"/>
</dbReference>
<sequence length="129" mass="14542">LGQENQCRYTVLLNEHDLSVNHGWHAQQQPQYPQHDAHHLVTVDANHHQGVDAGVEIDDDDGVDNFAQGVSIRPVKLIEDVHCPEREATQKNEVSECQVAQVDLCYGQSILVGYKHTQNKAVEEKAQQR</sequence>
<protein>
    <submittedName>
        <fullName evidence="1">Uncharacterized protein</fullName>
    </submittedName>
</protein>
<organism evidence="1">
    <name type="scientific">Stegastes partitus</name>
    <name type="common">bicolor damselfish</name>
    <dbReference type="NCBI Taxonomy" id="144197"/>
    <lineage>
        <taxon>Eukaryota</taxon>
        <taxon>Metazoa</taxon>
        <taxon>Chordata</taxon>
        <taxon>Craniata</taxon>
        <taxon>Vertebrata</taxon>
        <taxon>Euteleostomi</taxon>
        <taxon>Actinopterygii</taxon>
        <taxon>Neopterygii</taxon>
        <taxon>Teleostei</taxon>
        <taxon>Neoteleostei</taxon>
        <taxon>Acanthomorphata</taxon>
        <taxon>Ovalentaria</taxon>
        <taxon>Pomacentridae</taxon>
        <taxon>Stegastes</taxon>
    </lineage>
</organism>
<dbReference type="AlphaFoldDB" id="A0A3B5AS39"/>